<evidence type="ECO:0000313" key="3">
    <source>
        <dbReference type="EMBL" id="AUX41566.1"/>
    </source>
</evidence>
<evidence type="ECO:0000313" key="4">
    <source>
        <dbReference type="Proteomes" id="UP000238348"/>
    </source>
</evidence>
<feature type="region of interest" description="Disordered" evidence="1">
    <location>
        <begin position="47"/>
        <end position="69"/>
    </location>
</feature>
<dbReference type="PROSITE" id="PS51257">
    <property type="entry name" value="PROKAR_LIPOPROTEIN"/>
    <property type="match status" value="1"/>
</dbReference>
<accession>A0A2L0EQJ5</accession>
<keyword evidence="2" id="KW-0732">Signal</keyword>
<proteinExistence type="predicted"/>
<evidence type="ECO:0008006" key="5">
    <source>
        <dbReference type="Google" id="ProtNLM"/>
    </source>
</evidence>
<protein>
    <recommendedName>
        <fullName evidence="5">Secreted protein</fullName>
    </recommendedName>
</protein>
<feature type="chain" id="PRO_5014746369" description="Secreted protein" evidence="2">
    <location>
        <begin position="26"/>
        <end position="88"/>
    </location>
</feature>
<evidence type="ECO:0000256" key="2">
    <source>
        <dbReference type="SAM" id="SignalP"/>
    </source>
</evidence>
<dbReference type="EMBL" id="CP012673">
    <property type="protein sequence ID" value="AUX41566.1"/>
    <property type="molecule type" value="Genomic_DNA"/>
</dbReference>
<organism evidence="3 4">
    <name type="scientific">Sorangium cellulosum</name>
    <name type="common">Polyangium cellulosum</name>
    <dbReference type="NCBI Taxonomy" id="56"/>
    <lineage>
        <taxon>Bacteria</taxon>
        <taxon>Pseudomonadati</taxon>
        <taxon>Myxococcota</taxon>
        <taxon>Polyangia</taxon>
        <taxon>Polyangiales</taxon>
        <taxon>Polyangiaceae</taxon>
        <taxon>Sorangium</taxon>
    </lineage>
</organism>
<name>A0A2L0EQJ5_SORCE</name>
<dbReference type="RefSeq" id="WP_199789665.1">
    <property type="nucleotide sequence ID" value="NZ_CP012673.1"/>
</dbReference>
<dbReference type="AlphaFoldDB" id="A0A2L0EQJ5"/>
<reference evidence="3 4" key="1">
    <citation type="submission" date="2015-09" db="EMBL/GenBank/DDBJ databases">
        <title>Sorangium comparison.</title>
        <authorList>
            <person name="Zaburannyi N."/>
            <person name="Bunk B."/>
            <person name="Overmann J."/>
            <person name="Mueller R."/>
        </authorList>
    </citation>
    <scope>NUCLEOTIDE SEQUENCE [LARGE SCALE GENOMIC DNA]</scope>
    <source>
        <strain evidence="3 4">So ce26</strain>
    </source>
</reference>
<gene>
    <name evidence="3" type="ORF">SOCE26_029870</name>
</gene>
<evidence type="ECO:0000256" key="1">
    <source>
        <dbReference type="SAM" id="MobiDB-lite"/>
    </source>
</evidence>
<dbReference type="Proteomes" id="UP000238348">
    <property type="component" value="Chromosome"/>
</dbReference>
<feature type="signal peptide" evidence="2">
    <location>
        <begin position="1"/>
        <end position="25"/>
    </location>
</feature>
<sequence length="88" mass="9153">MKLSISSPIRTALALLCLATTAACAEGLANAPSANRDWTPEDLEQDAIANGPRSCPREGPDPLAPPGERRLICATPAPVRLTHVVASP</sequence>